<evidence type="ECO:0000259" key="3">
    <source>
        <dbReference type="PROSITE" id="PS50075"/>
    </source>
</evidence>
<evidence type="ECO:0000313" key="5">
    <source>
        <dbReference type="Proteomes" id="UP000215483"/>
    </source>
</evidence>
<name>A0A233S791_STRDA</name>
<evidence type="ECO:0000256" key="1">
    <source>
        <dbReference type="ARBA" id="ARBA00022450"/>
    </source>
</evidence>
<dbReference type="Pfam" id="PF00550">
    <property type="entry name" value="PP-binding"/>
    <property type="match status" value="1"/>
</dbReference>
<reference evidence="4 5" key="1">
    <citation type="submission" date="2016-07" db="EMBL/GenBank/DDBJ databases">
        <title>Draft genome of Streptomyces diastatochromogenes.</title>
        <authorList>
            <person name="Podduturi R."/>
            <person name="Lukassen M.B."/>
            <person name="Clausen N."/>
            <person name="Nielsen J.L."/>
            <person name="Jorgensen N.O."/>
        </authorList>
    </citation>
    <scope>NUCLEOTIDE SEQUENCE [LARGE SCALE GENOMIC DNA]</scope>
    <source>
        <strain evidence="4 5">DSM 40608</strain>
    </source>
</reference>
<dbReference type="RefSeq" id="WP_094219868.1">
    <property type="nucleotide sequence ID" value="NZ_JBHXEP010000004.1"/>
</dbReference>
<dbReference type="Gene3D" id="1.10.1200.10">
    <property type="entry name" value="ACP-like"/>
    <property type="match status" value="1"/>
</dbReference>
<protein>
    <submittedName>
        <fullName evidence="4">Polyketide-8 synthase acyl carrier protein</fullName>
    </submittedName>
</protein>
<accession>A0A233S791</accession>
<keyword evidence="2" id="KW-0597">Phosphoprotein</keyword>
<feature type="domain" description="Carrier" evidence="3">
    <location>
        <begin position="6"/>
        <end position="80"/>
    </location>
</feature>
<sequence length="80" mass="8772">MAEITDDIRERVKKIVCDILEVEPAELTETTVYTEEFGADSLAVIEILTALEDTLDVSIDQAEAPRMVSLAGIYDVLAEA</sequence>
<dbReference type="PROSITE" id="PS00012">
    <property type="entry name" value="PHOSPHOPANTETHEINE"/>
    <property type="match status" value="1"/>
</dbReference>
<organism evidence="4 5">
    <name type="scientific">Streptomyces diastatochromogenes</name>
    <dbReference type="NCBI Taxonomy" id="42236"/>
    <lineage>
        <taxon>Bacteria</taxon>
        <taxon>Bacillati</taxon>
        <taxon>Actinomycetota</taxon>
        <taxon>Actinomycetes</taxon>
        <taxon>Kitasatosporales</taxon>
        <taxon>Streptomycetaceae</taxon>
        <taxon>Streptomyces</taxon>
    </lineage>
</organism>
<keyword evidence="1" id="KW-0596">Phosphopantetheine</keyword>
<dbReference type="Proteomes" id="UP000215483">
    <property type="component" value="Unassembled WGS sequence"/>
</dbReference>
<proteinExistence type="predicted"/>
<comment type="caution">
    <text evidence="4">The sequence shown here is derived from an EMBL/GenBank/DDBJ whole genome shotgun (WGS) entry which is preliminary data.</text>
</comment>
<keyword evidence="5" id="KW-1185">Reference proteome</keyword>
<dbReference type="AlphaFoldDB" id="A0A233S791"/>
<evidence type="ECO:0000313" key="4">
    <source>
        <dbReference type="EMBL" id="OXY91412.1"/>
    </source>
</evidence>
<dbReference type="OrthoDB" id="4564178at2"/>
<dbReference type="EMBL" id="MCGQ01000029">
    <property type="protein sequence ID" value="OXY91412.1"/>
    <property type="molecule type" value="Genomic_DNA"/>
</dbReference>
<dbReference type="PROSITE" id="PS50075">
    <property type="entry name" value="CARRIER"/>
    <property type="match status" value="1"/>
</dbReference>
<dbReference type="InterPro" id="IPR009081">
    <property type="entry name" value="PP-bd_ACP"/>
</dbReference>
<dbReference type="InterPro" id="IPR036736">
    <property type="entry name" value="ACP-like_sf"/>
</dbReference>
<gene>
    <name evidence="4" type="ORF">BEK98_29475</name>
</gene>
<dbReference type="SUPFAM" id="SSF47336">
    <property type="entry name" value="ACP-like"/>
    <property type="match status" value="1"/>
</dbReference>
<dbReference type="InterPro" id="IPR006162">
    <property type="entry name" value="Ppantetheine_attach_site"/>
</dbReference>
<evidence type="ECO:0000256" key="2">
    <source>
        <dbReference type="ARBA" id="ARBA00022553"/>
    </source>
</evidence>